<dbReference type="InterPro" id="IPR011051">
    <property type="entry name" value="RmlC_Cupin_sf"/>
</dbReference>
<dbReference type="InterPro" id="IPR031723">
    <property type="entry name" value="DMSP_lyase"/>
</dbReference>
<dbReference type="RefSeq" id="WP_305106318.1">
    <property type="nucleotide sequence ID" value="NZ_JAUTWS010000029.1"/>
</dbReference>
<reference evidence="1 2" key="1">
    <citation type="submission" date="2023-08" db="EMBL/GenBank/DDBJ databases">
        <title>The draft genome sequence of Paracraurococcus sp. LOR1-02.</title>
        <authorList>
            <person name="Kingkaew E."/>
            <person name="Tanasupawat S."/>
        </authorList>
    </citation>
    <scope>NUCLEOTIDE SEQUENCE [LARGE SCALE GENOMIC DNA]</scope>
    <source>
        <strain evidence="1 2">LOR1-02</strain>
    </source>
</reference>
<organism evidence="1 2">
    <name type="scientific">Paracraurococcus lichenis</name>
    <dbReference type="NCBI Taxonomy" id="3064888"/>
    <lineage>
        <taxon>Bacteria</taxon>
        <taxon>Pseudomonadati</taxon>
        <taxon>Pseudomonadota</taxon>
        <taxon>Alphaproteobacteria</taxon>
        <taxon>Acetobacterales</taxon>
        <taxon>Roseomonadaceae</taxon>
        <taxon>Paracraurococcus</taxon>
    </lineage>
</organism>
<keyword evidence="1" id="KW-0456">Lyase</keyword>
<dbReference type="Proteomes" id="UP001243009">
    <property type="component" value="Unassembled WGS sequence"/>
</dbReference>
<gene>
    <name evidence="1" type="ORF">Q7A36_24140</name>
</gene>
<evidence type="ECO:0000313" key="2">
    <source>
        <dbReference type="Proteomes" id="UP001243009"/>
    </source>
</evidence>
<keyword evidence="2" id="KW-1185">Reference proteome</keyword>
<sequence length="221" mass="23131">MRVPGEPALRALIAALHDDLAAREITDADLAAERAAILASWNAPLRTAASCSPHLLPACRHLDAAMAAGRNHPIVSAIAPFLPTLSWRYGYPEHPEWPGLAERLAFAPLIGARAIFTDVAAHLGLTLVAPETHYPLHAHPAIELYLVLSGTAEWRVSGAPFTLQPPGALILHAGGIGHAMRTGAEPLLALYVWRGDLATAPVYVAEDAGPGGAGRASAASN</sequence>
<evidence type="ECO:0000313" key="1">
    <source>
        <dbReference type="EMBL" id="MDO9711459.1"/>
    </source>
</evidence>
<dbReference type="EMBL" id="JAUTWS010000029">
    <property type="protein sequence ID" value="MDO9711459.1"/>
    <property type="molecule type" value="Genomic_DNA"/>
</dbReference>
<dbReference type="Pfam" id="PF16867">
    <property type="entry name" value="DMSP_lyase"/>
    <property type="match status" value="1"/>
</dbReference>
<protein>
    <submittedName>
        <fullName evidence="1">Dimethylsulfonioproprionate lyase family protein</fullName>
    </submittedName>
</protein>
<dbReference type="InterPro" id="IPR014710">
    <property type="entry name" value="RmlC-like_jellyroll"/>
</dbReference>
<proteinExistence type="predicted"/>
<dbReference type="SUPFAM" id="SSF51182">
    <property type="entry name" value="RmlC-like cupins"/>
    <property type="match status" value="1"/>
</dbReference>
<accession>A0ABT9E5L9</accession>
<comment type="caution">
    <text evidence="1">The sequence shown here is derived from an EMBL/GenBank/DDBJ whole genome shotgun (WGS) entry which is preliminary data.</text>
</comment>
<name>A0ABT9E5L9_9PROT</name>
<dbReference type="GO" id="GO:0016829">
    <property type="term" value="F:lyase activity"/>
    <property type="evidence" value="ECO:0007669"/>
    <property type="project" value="UniProtKB-KW"/>
</dbReference>
<dbReference type="Gene3D" id="2.60.120.10">
    <property type="entry name" value="Jelly Rolls"/>
    <property type="match status" value="1"/>
</dbReference>